<comment type="caution">
    <text evidence="1">The sequence shown here is derived from an EMBL/GenBank/DDBJ whole genome shotgun (WGS) entry which is preliminary data.</text>
</comment>
<gene>
    <name evidence="1" type="ORF">VNO77_17261</name>
</gene>
<sequence>MLSDVVWFEKQKLSTVYSLSAPPTLRPHACGTQLSLPSSSQKCQPLIVVLNGPQLQHLTYSHYSFLPGGIQLTHCF</sequence>
<accession>A0AAN9LIJ5</accession>
<protein>
    <submittedName>
        <fullName evidence="1">Uncharacterized protein</fullName>
    </submittedName>
</protein>
<proteinExistence type="predicted"/>
<evidence type="ECO:0000313" key="1">
    <source>
        <dbReference type="EMBL" id="KAK7336715.1"/>
    </source>
</evidence>
<evidence type="ECO:0000313" key="2">
    <source>
        <dbReference type="Proteomes" id="UP001367508"/>
    </source>
</evidence>
<reference evidence="1 2" key="1">
    <citation type="submission" date="2024-01" db="EMBL/GenBank/DDBJ databases">
        <title>The genomes of 5 underutilized Papilionoideae crops provide insights into root nodulation and disease resistanc.</title>
        <authorList>
            <person name="Jiang F."/>
        </authorList>
    </citation>
    <scope>NUCLEOTIDE SEQUENCE [LARGE SCALE GENOMIC DNA]</scope>
    <source>
        <strain evidence="1">LVBAO_FW01</strain>
        <tissue evidence="1">Leaves</tissue>
    </source>
</reference>
<dbReference type="AlphaFoldDB" id="A0AAN9LIJ5"/>
<dbReference type="Proteomes" id="UP001367508">
    <property type="component" value="Unassembled WGS sequence"/>
</dbReference>
<organism evidence="1 2">
    <name type="scientific">Canavalia gladiata</name>
    <name type="common">Sword bean</name>
    <name type="synonym">Dolichos gladiatus</name>
    <dbReference type="NCBI Taxonomy" id="3824"/>
    <lineage>
        <taxon>Eukaryota</taxon>
        <taxon>Viridiplantae</taxon>
        <taxon>Streptophyta</taxon>
        <taxon>Embryophyta</taxon>
        <taxon>Tracheophyta</taxon>
        <taxon>Spermatophyta</taxon>
        <taxon>Magnoliopsida</taxon>
        <taxon>eudicotyledons</taxon>
        <taxon>Gunneridae</taxon>
        <taxon>Pentapetalae</taxon>
        <taxon>rosids</taxon>
        <taxon>fabids</taxon>
        <taxon>Fabales</taxon>
        <taxon>Fabaceae</taxon>
        <taxon>Papilionoideae</taxon>
        <taxon>50 kb inversion clade</taxon>
        <taxon>NPAAA clade</taxon>
        <taxon>indigoferoid/millettioid clade</taxon>
        <taxon>Phaseoleae</taxon>
        <taxon>Canavalia</taxon>
    </lineage>
</organism>
<dbReference type="EMBL" id="JAYMYQ010000004">
    <property type="protein sequence ID" value="KAK7336715.1"/>
    <property type="molecule type" value="Genomic_DNA"/>
</dbReference>
<keyword evidence="2" id="KW-1185">Reference proteome</keyword>
<name>A0AAN9LIJ5_CANGL</name>